<accession>G8TX09</accession>
<dbReference type="InterPro" id="IPR036928">
    <property type="entry name" value="AS_sf"/>
</dbReference>
<dbReference type="Pfam" id="PF01425">
    <property type="entry name" value="Amidase"/>
    <property type="match status" value="1"/>
</dbReference>
<reference evidence="3" key="1">
    <citation type="submission" date="2011-12" db="EMBL/GenBank/DDBJ databases">
        <title>The complete genome of chromosome of Sulfobacillus acidophilus DSM 10332.</title>
        <authorList>
            <person name="Lucas S."/>
            <person name="Han J."/>
            <person name="Lapidus A."/>
            <person name="Bruce D."/>
            <person name="Goodwin L."/>
            <person name="Pitluck S."/>
            <person name="Peters L."/>
            <person name="Kyrpides N."/>
            <person name="Mavromatis K."/>
            <person name="Ivanova N."/>
            <person name="Mikhailova N."/>
            <person name="Chertkov O."/>
            <person name="Saunders E."/>
            <person name="Detter J.C."/>
            <person name="Tapia R."/>
            <person name="Han C."/>
            <person name="Land M."/>
            <person name="Hauser L."/>
            <person name="Markowitz V."/>
            <person name="Cheng J.-F."/>
            <person name="Hugenholtz P."/>
            <person name="Woyke T."/>
            <person name="Wu D."/>
            <person name="Pukall R."/>
            <person name="Gehrich-Schroeter G."/>
            <person name="Schneider S."/>
            <person name="Klenk H.-P."/>
            <person name="Eisen J.A."/>
        </authorList>
    </citation>
    <scope>NUCLEOTIDE SEQUENCE [LARGE SCALE GENOMIC DNA]</scope>
    <source>
        <strain evidence="3">ATCC 700253 / DSM 10332 / NAL</strain>
    </source>
</reference>
<dbReference type="SUPFAM" id="SSF75304">
    <property type="entry name" value="Amidase signature (AS) enzymes"/>
    <property type="match status" value="1"/>
</dbReference>
<keyword evidence="2" id="KW-0378">Hydrolase</keyword>
<dbReference type="Proteomes" id="UP000005439">
    <property type="component" value="Chromosome"/>
</dbReference>
<dbReference type="KEGG" id="sap:Sulac_1420"/>
<evidence type="ECO:0000313" key="3">
    <source>
        <dbReference type="Proteomes" id="UP000005439"/>
    </source>
</evidence>
<protein>
    <submittedName>
        <fullName evidence="2">Amidase</fullName>
        <ecNumber evidence="2">3.5.1.4</ecNumber>
    </submittedName>
</protein>
<keyword evidence="3" id="KW-1185">Reference proteome</keyword>
<feature type="domain" description="Amidase" evidence="1">
    <location>
        <begin position="31"/>
        <end position="425"/>
    </location>
</feature>
<evidence type="ECO:0000313" key="2">
    <source>
        <dbReference type="EMBL" id="AEW04917.1"/>
    </source>
</evidence>
<dbReference type="EC" id="3.5.1.4" evidence="2"/>
<dbReference type="InterPro" id="IPR023631">
    <property type="entry name" value="Amidase_dom"/>
</dbReference>
<gene>
    <name evidence="2" type="ordered locus">Sulac_1420</name>
</gene>
<dbReference type="GO" id="GO:0004040">
    <property type="term" value="F:amidase activity"/>
    <property type="evidence" value="ECO:0007669"/>
    <property type="project" value="UniProtKB-EC"/>
</dbReference>
<dbReference type="PATRIC" id="fig|679936.5.peg.1486"/>
<dbReference type="Gene3D" id="3.90.1300.10">
    <property type="entry name" value="Amidase signature (AS) domain"/>
    <property type="match status" value="1"/>
</dbReference>
<dbReference type="NCBIfam" id="NF005300">
    <property type="entry name" value="PRK06828.1"/>
    <property type="match status" value="1"/>
</dbReference>
<organism evidence="2 3">
    <name type="scientific">Sulfobacillus acidophilus (strain ATCC 700253 / DSM 10332 / NAL)</name>
    <dbReference type="NCBI Taxonomy" id="679936"/>
    <lineage>
        <taxon>Bacteria</taxon>
        <taxon>Bacillati</taxon>
        <taxon>Bacillota</taxon>
        <taxon>Clostridia</taxon>
        <taxon>Eubacteriales</taxon>
        <taxon>Clostridiales Family XVII. Incertae Sedis</taxon>
        <taxon>Sulfobacillus</taxon>
    </lineage>
</organism>
<evidence type="ECO:0000259" key="1">
    <source>
        <dbReference type="Pfam" id="PF01425"/>
    </source>
</evidence>
<dbReference type="AlphaFoldDB" id="G8TX09"/>
<name>G8TX09_SULAD</name>
<proteinExistence type="predicted"/>
<reference evidence="2 3" key="2">
    <citation type="journal article" date="2012" name="Stand. Genomic Sci.">
        <title>Complete genome sequence of the moderately thermophilic mineral-sulfide-oxidizing firmicute Sulfobacillus acidophilus type strain (NAL(T)).</title>
        <authorList>
            <person name="Anderson I."/>
            <person name="Chertkov O."/>
            <person name="Chen A."/>
            <person name="Saunders E."/>
            <person name="Lapidus A."/>
            <person name="Nolan M."/>
            <person name="Lucas S."/>
            <person name="Hammon N."/>
            <person name="Deshpande S."/>
            <person name="Cheng J.F."/>
            <person name="Han C."/>
            <person name="Tapia R."/>
            <person name="Goodwin L.A."/>
            <person name="Pitluck S."/>
            <person name="Liolios K."/>
            <person name="Pagani I."/>
            <person name="Ivanova N."/>
            <person name="Mikhailova N."/>
            <person name="Pati A."/>
            <person name="Palaniappan K."/>
            <person name="Land M."/>
            <person name="Pan C."/>
            <person name="Rohde M."/>
            <person name="Pukall R."/>
            <person name="Goker M."/>
            <person name="Detter J.C."/>
            <person name="Woyke T."/>
            <person name="Bristow J."/>
            <person name="Eisen J.A."/>
            <person name="Markowitz V."/>
            <person name="Hugenholtz P."/>
            <person name="Kyrpides N.C."/>
            <person name="Klenk H.P."/>
            <person name="Mavromatis K."/>
        </authorList>
    </citation>
    <scope>NUCLEOTIDE SEQUENCE [LARGE SCALE GENOMIC DNA]</scope>
    <source>
        <strain evidence="3">ATCC 700253 / DSM 10332 / NAL</strain>
    </source>
</reference>
<sequence length="485" mass="52394">MSSFSDMDWAYTDTATLQAALSEGRITSEELVTYYVTRITQIDEAGPHINSIAEINPDALAEAWALDRERRRYGPRSPLHGIPVLIKDNIATGDRMHTTAGSWALADHYAPRDAHLVTRLRQAGALLLGKTQLTEWANFISDHMPNGFSSRGGQVLNPYGPGVLDPGGSSSGSGAALAGGLAPLTVGTETSGSILSPATQNGVVGIKPTVGLISRTGIVPIAWSQDTAGPMARRVGDAAALLTVLAGEDAEDPATRGISRPTDYTRFVTDQGLKGARIGWPRAYWDQAADWQRILGDTMADNLRRESAEIVEVDLPRSPDDEDYTVLIYEFKPALNAFLAKWGPRHLSSLEAVMAFNARYPDRCLQYGQAIFEAAAKTTGSLKEPAYWQARLRDRRQSRQEGIDRVLTFHQLDALIFPGAEGAALAAKAGYPSIALPIGYGPTGAPFGVSWTASAWSEPRLIALASSYEAHYPAQQKPTFDFLPT</sequence>
<dbReference type="PANTHER" id="PTHR42678">
    <property type="entry name" value="AMIDASE"/>
    <property type="match status" value="1"/>
</dbReference>
<dbReference type="EMBL" id="CP003179">
    <property type="protein sequence ID" value="AEW04917.1"/>
    <property type="molecule type" value="Genomic_DNA"/>
</dbReference>
<dbReference type="HOGENOM" id="CLU_009600_14_1_9"/>
<dbReference type="STRING" id="679936.Sulac_1420"/>
<dbReference type="PANTHER" id="PTHR42678:SF34">
    <property type="entry name" value="OS04G0183300 PROTEIN"/>
    <property type="match status" value="1"/>
</dbReference>